<feature type="non-terminal residue" evidence="6">
    <location>
        <position position="484"/>
    </location>
</feature>
<dbReference type="PROSITE" id="PS50222">
    <property type="entry name" value="EF_HAND_2"/>
    <property type="match status" value="1"/>
</dbReference>
<dbReference type="Gene3D" id="1.20.870.10">
    <property type="entry name" value="Son of sevenless (SoS) protein Chain: S domain 1"/>
    <property type="match status" value="1"/>
</dbReference>
<evidence type="ECO:0000256" key="2">
    <source>
        <dbReference type="ARBA" id="ARBA00022837"/>
    </source>
</evidence>
<proteinExistence type="predicted"/>
<organism evidence="6 7">
    <name type="scientific">Mesorhabditis spiculigera</name>
    <dbReference type="NCBI Taxonomy" id="96644"/>
    <lineage>
        <taxon>Eukaryota</taxon>
        <taxon>Metazoa</taxon>
        <taxon>Ecdysozoa</taxon>
        <taxon>Nematoda</taxon>
        <taxon>Chromadorea</taxon>
        <taxon>Rhabditida</taxon>
        <taxon>Rhabditina</taxon>
        <taxon>Rhabditomorpha</taxon>
        <taxon>Rhabditoidea</taxon>
        <taxon>Rhabditidae</taxon>
        <taxon>Mesorhabditinae</taxon>
        <taxon>Mesorhabditis</taxon>
    </lineage>
</organism>
<dbReference type="PROSITE" id="PS50009">
    <property type="entry name" value="RASGEF_CAT"/>
    <property type="match status" value="1"/>
</dbReference>
<dbReference type="GO" id="GO:0005085">
    <property type="term" value="F:guanyl-nucleotide exchange factor activity"/>
    <property type="evidence" value="ECO:0007669"/>
    <property type="project" value="UniProtKB-KW"/>
</dbReference>
<feature type="domain" description="Ras-GEF" evidence="4">
    <location>
        <begin position="167"/>
        <end position="400"/>
    </location>
</feature>
<dbReference type="SMART" id="SM00054">
    <property type="entry name" value="EFh"/>
    <property type="match status" value="1"/>
</dbReference>
<dbReference type="InterPro" id="IPR008937">
    <property type="entry name" value="Ras-like_GEF"/>
</dbReference>
<evidence type="ECO:0000256" key="1">
    <source>
        <dbReference type="ARBA" id="ARBA00022658"/>
    </source>
</evidence>
<dbReference type="Gene3D" id="1.10.238.10">
    <property type="entry name" value="EF-hand"/>
    <property type="match status" value="1"/>
</dbReference>
<dbReference type="InterPro" id="IPR018247">
    <property type="entry name" value="EF_Hand_1_Ca_BS"/>
</dbReference>
<reference evidence="6" key="1">
    <citation type="submission" date="2023-06" db="EMBL/GenBank/DDBJ databases">
        <authorList>
            <person name="Delattre M."/>
        </authorList>
    </citation>
    <scope>NUCLEOTIDE SEQUENCE</scope>
    <source>
        <strain evidence="6">AF72</strain>
    </source>
</reference>
<comment type="caution">
    <text evidence="6">The sequence shown here is derived from an EMBL/GenBank/DDBJ whole genome shotgun (WGS) entry which is preliminary data.</text>
</comment>
<dbReference type="PANTHER" id="PTHR23113">
    <property type="entry name" value="GUANINE NUCLEOTIDE EXCHANGE FACTOR"/>
    <property type="match status" value="1"/>
</dbReference>
<name>A0AA36D848_9BILA</name>
<sequence>MNTIGEEVRQGGQPLNRPSIHPVTSFRDTPLQTHQLVQHVANCFDHDGELSDEQFPHALFLAHPWIMDSTELLALFIALFQETEDTLCKRRVCYAVSFWIRKFPFHFDGQKQLCQLVERLRAGALDLGPECIEGLDVATLPSFSWLRSMSVRNPVVRQVSLSFEQWSPEDLSNSLSHIDFKMLSRIPVAELKRYVKESSLANTPIMERSITVFNNLTNWVQCMILSKSTPKERAELVTKFINVSKCLRRNHNFNTLMAVVGGITHSNICRLSKTHAALAPDIKKELHSLTQLLSVQSNFAQYRRALAESNNKVKIPIMGVHLKDLIAYNMSGNDFAKSRITTRRKILRMASLLSYFLIFNATPLCYPDANLDLINTLKVSLDIRYNEDDIYELSLRREPRTLLNFESSQKAVVFADWASGVSQAPDPETVEKHVNAMVDAVFKHYDHDKDGYISQAEFRQIAGNFPFIEPFGEIDMDSRNNMQK</sequence>
<evidence type="ECO:0008006" key="8">
    <source>
        <dbReference type="Google" id="ProtNLM"/>
    </source>
</evidence>
<dbReference type="Pfam" id="PF00617">
    <property type="entry name" value="RasGEF"/>
    <property type="match status" value="1"/>
</dbReference>
<keyword evidence="7" id="KW-1185">Reference proteome</keyword>
<dbReference type="InterPro" id="IPR011992">
    <property type="entry name" value="EF-hand-dom_pair"/>
</dbReference>
<gene>
    <name evidence="6" type="ORF">MSPICULIGERA_LOCUS20608</name>
</gene>
<evidence type="ECO:0000256" key="3">
    <source>
        <dbReference type="PROSITE-ProRule" id="PRU00168"/>
    </source>
</evidence>
<evidence type="ECO:0000313" key="7">
    <source>
        <dbReference type="Proteomes" id="UP001177023"/>
    </source>
</evidence>
<keyword evidence="1 3" id="KW-0344">Guanine-nucleotide releasing factor</keyword>
<dbReference type="PROSITE" id="PS00018">
    <property type="entry name" value="EF_HAND_1"/>
    <property type="match status" value="1"/>
</dbReference>
<dbReference type="EMBL" id="CATQJA010002664">
    <property type="protein sequence ID" value="CAJ0582477.1"/>
    <property type="molecule type" value="Genomic_DNA"/>
</dbReference>
<dbReference type="Gene3D" id="1.10.840.10">
    <property type="entry name" value="Ras guanine-nucleotide exchange factors catalytic domain"/>
    <property type="match status" value="1"/>
</dbReference>
<evidence type="ECO:0000259" key="4">
    <source>
        <dbReference type="PROSITE" id="PS50009"/>
    </source>
</evidence>
<dbReference type="InterPro" id="IPR002048">
    <property type="entry name" value="EF_hand_dom"/>
</dbReference>
<dbReference type="PANTHER" id="PTHR23113:SF252">
    <property type="entry name" value="RAS GUANYL-RELEASING PROTEIN 3"/>
    <property type="match status" value="1"/>
</dbReference>
<dbReference type="SMART" id="SM00147">
    <property type="entry name" value="RasGEF"/>
    <property type="match status" value="1"/>
</dbReference>
<protein>
    <recommendedName>
        <fullName evidence="8">Ras guanyl-releasing protein 3</fullName>
    </recommendedName>
</protein>
<feature type="domain" description="EF-hand" evidence="5">
    <location>
        <begin position="433"/>
        <end position="468"/>
    </location>
</feature>
<dbReference type="InterPro" id="IPR001895">
    <property type="entry name" value="RASGEF_cat_dom"/>
</dbReference>
<dbReference type="CDD" id="cd00155">
    <property type="entry name" value="RasGEF"/>
    <property type="match status" value="1"/>
</dbReference>
<dbReference type="GO" id="GO:0005886">
    <property type="term" value="C:plasma membrane"/>
    <property type="evidence" value="ECO:0007669"/>
    <property type="project" value="TreeGrafter"/>
</dbReference>
<dbReference type="InterPro" id="IPR023578">
    <property type="entry name" value="Ras_GEF_dom_sf"/>
</dbReference>
<accession>A0AA36D848</accession>
<dbReference type="Proteomes" id="UP001177023">
    <property type="component" value="Unassembled WGS sequence"/>
</dbReference>
<evidence type="ECO:0000259" key="5">
    <source>
        <dbReference type="PROSITE" id="PS50222"/>
    </source>
</evidence>
<dbReference type="AlphaFoldDB" id="A0AA36D848"/>
<evidence type="ECO:0000313" key="6">
    <source>
        <dbReference type="EMBL" id="CAJ0582477.1"/>
    </source>
</evidence>
<dbReference type="SUPFAM" id="SSF48366">
    <property type="entry name" value="Ras GEF"/>
    <property type="match status" value="1"/>
</dbReference>
<dbReference type="InterPro" id="IPR036964">
    <property type="entry name" value="RASGEF_cat_dom_sf"/>
</dbReference>
<dbReference type="Pfam" id="PF00036">
    <property type="entry name" value="EF-hand_1"/>
    <property type="match status" value="1"/>
</dbReference>
<dbReference type="GO" id="GO:0007265">
    <property type="term" value="P:Ras protein signal transduction"/>
    <property type="evidence" value="ECO:0007669"/>
    <property type="project" value="TreeGrafter"/>
</dbReference>
<dbReference type="GO" id="GO:0005509">
    <property type="term" value="F:calcium ion binding"/>
    <property type="evidence" value="ECO:0007669"/>
    <property type="project" value="InterPro"/>
</dbReference>
<dbReference type="SUPFAM" id="SSF47473">
    <property type="entry name" value="EF-hand"/>
    <property type="match status" value="1"/>
</dbReference>
<keyword evidence="2" id="KW-0106">Calcium</keyword>